<organism evidence="1">
    <name type="scientific">marine metagenome</name>
    <dbReference type="NCBI Taxonomy" id="408172"/>
    <lineage>
        <taxon>unclassified sequences</taxon>
        <taxon>metagenomes</taxon>
        <taxon>ecological metagenomes</taxon>
    </lineage>
</organism>
<name>A0A381R1J3_9ZZZZ</name>
<feature type="non-terminal residue" evidence="1">
    <location>
        <position position="1"/>
    </location>
</feature>
<dbReference type="EMBL" id="UINC01001553">
    <property type="protein sequence ID" value="SUZ83503.1"/>
    <property type="molecule type" value="Genomic_DNA"/>
</dbReference>
<proteinExistence type="predicted"/>
<protein>
    <submittedName>
        <fullName evidence="1">Uncharacterized protein</fullName>
    </submittedName>
</protein>
<dbReference type="AlphaFoldDB" id="A0A381R1J3"/>
<gene>
    <name evidence="1" type="ORF">METZ01_LOCUS36357</name>
</gene>
<sequence length="41" mass="4364">VPPATHYAKSGDVSIAYQVIGSSSLNLVLVPGWVSHVEQAW</sequence>
<accession>A0A381R1J3</accession>
<evidence type="ECO:0000313" key="1">
    <source>
        <dbReference type="EMBL" id="SUZ83503.1"/>
    </source>
</evidence>
<reference evidence="1" key="1">
    <citation type="submission" date="2018-05" db="EMBL/GenBank/DDBJ databases">
        <authorList>
            <person name="Lanie J.A."/>
            <person name="Ng W.-L."/>
            <person name="Kazmierczak K.M."/>
            <person name="Andrzejewski T.M."/>
            <person name="Davidsen T.M."/>
            <person name="Wayne K.J."/>
            <person name="Tettelin H."/>
            <person name="Glass J.I."/>
            <person name="Rusch D."/>
            <person name="Podicherti R."/>
            <person name="Tsui H.-C.T."/>
            <person name="Winkler M.E."/>
        </authorList>
    </citation>
    <scope>NUCLEOTIDE SEQUENCE</scope>
</reference>